<dbReference type="Gene3D" id="1.20.120.1630">
    <property type="match status" value="1"/>
</dbReference>
<comment type="caution">
    <text evidence="6">The sequence shown here is derived from an EMBL/GenBank/DDBJ whole genome shotgun (WGS) entry which is preliminary data.</text>
</comment>
<evidence type="ECO:0000256" key="5">
    <source>
        <dbReference type="SAM" id="Phobius"/>
    </source>
</evidence>
<accession>A0ABU4VKA0</accession>
<comment type="subcellular location">
    <subcellularLocation>
        <location evidence="1">Endomembrane system</location>
        <topology evidence="1">Multi-pass membrane protein</topology>
    </subcellularLocation>
</comment>
<dbReference type="EMBL" id="JAXAVX010000005">
    <property type="protein sequence ID" value="MDX8152228.1"/>
    <property type="molecule type" value="Genomic_DNA"/>
</dbReference>
<keyword evidence="7" id="KW-1185">Reference proteome</keyword>
<feature type="transmembrane region" description="Helical" evidence="5">
    <location>
        <begin position="79"/>
        <end position="99"/>
    </location>
</feature>
<evidence type="ECO:0000256" key="3">
    <source>
        <dbReference type="ARBA" id="ARBA00022989"/>
    </source>
</evidence>
<keyword evidence="6" id="KW-0489">Methyltransferase</keyword>
<keyword evidence="4 5" id="KW-0472">Membrane</keyword>
<dbReference type="GO" id="GO:0032259">
    <property type="term" value="P:methylation"/>
    <property type="evidence" value="ECO:0007669"/>
    <property type="project" value="UniProtKB-KW"/>
</dbReference>
<evidence type="ECO:0000256" key="1">
    <source>
        <dbReference type="ARBA" id="ARBA00004127"/>
    </source>
</evidence>
<keyword evidence="6" id="KW-0808">Transferase</keyword>
<evidence type="ECO:0000256" key="2">
    <source>
        <dbReference type="ARBA" id="ARBA00022692"/>
    </source>
</evidence>
<dbReference type="RefSeq" id="WP_319954384.1">
    <property type="nucleotide sequence ID" value="NZ_JAXAVX010000005.1"/>
</dbReference>
<gene>
    <name evidence="6" type="ORF">SK069_11525</name>
</gene>
<name>A0ABU4VKA0_9ACTN</name>
<feature type="transmembrane region" description="Helical" evidence="5">
    <location>
        <begin position="45"/>
        <end position="67"/>
    </location>
</feature>
<keyword evidence="2 5" id="KW-0812">Transmembrane</keyword>
<evidence type="ECO:0000256" key="4">
    <source>
        <dbReference type="ARBA" id="ARBA00023136"/>
    </source>
</evidence>
<reference evidence="6 7" key="1">
    <citation type="submission" date="2023-11" db="EMBL/GenBank/DDBJ databases">
        <authorList>
            <person name="Xu M."/>
            <person name="Jiang T."/>
        </authorList>
    </citation>
    <scope>NUCLEOTIDE SEQUENCE [LARGE SCALE GENOMIC DNA]</scope>
    <source>
        <strain evidence="6 7">SD</strain>
    </source>
</reference>
<evidence type="ECO:0000313" key="6">
    <source>
        <dbReference type="EMBL" id="MDX8152228.1"/>
    </source>
</evidence>
<sequence>MPGLALALYGAFLVVAFGWRTVVQVRTTGRSGFVGLSGSPARPEWWGGVLFVVALAAGALAPLLQLAGALTPSSAGDGALARTGGVALVLAGGVLTLGAQREMGRQWRIGVDEDERTELVTGGPFAHVRNPVFSAMLLVATGLLALVPNVVALGGLLALLLAVQLQVRWAEEPYLARLHGPAYAAYAARAGRFVPGVGRRPGG</sequence>
<dbReference type="InterPro" id="IPR007318">
    <property type="entry name" value="Phopholipid_MeTrfase"/>
</dbReference>
<dbReference type="GO" id="GO:0008168">
    <property type="term" value="F:methyltransferase activity"/>
    <property type="evidence" value="ECO:0007669"/>
    <property type="project" value="UniProtKB-KW"/>
</dbReference>
<keyword evidence="3 5" id="KW-1133">Transmembrane helix</keyword>
<feature type="transmembrane region" description="Helical" evidence="5">
    <location>
        <begin position="135"/>
        <end position="163"/>
    </location>
</feature>
<proteinExistence type="predicted"/>
<dbReference type="Pfam" id="PF04191">
    <property type="entry name" value="PEMT"/>
    <property type="match status" value="1"/>
</dbReference>
<protein>
    <submittedName>
        <fullName evidence="6">Methyltransferase</fullName>
    </submittedName>
</protein>
<organism evidence="6 7">
    <name type="scientific">Patulibacter brassicae</name>
    <dbReference type="NCBI Taxonomy" id="1705717"/>
    <lineage>
        <taxon>Bacteria</taxon>
        <taxon>Bacillati</taxon>
        <taxon>Actinomycetota</taxon>
        <taxon>Thermoleophilia</taxon>
        <taxon>Solirubrobacterales</taxon>
        <taxon>Patulibacteraceae</taxon>
        <taxon>Patulibacter</taxon>
    </lineage>
</organism>
<evidence type="ECO:0000313" key="7">
    <source>
        <dbReference type="Proteomes" id="UP001277761"/>
    </source>
</evidence>
<dbReference type="Proteomes" id="UP001277761">
    <property type="component" value="Unassembled WGS sequence"/>
</dbReference>